<gene>
    <name evidence="1" type="ORF">ACEWY4_001619</name>
</gene>
<dbReference type="InterPro" id="IPR026828">
    <property type="entry name" value="SAPC2_1/2"/>
</dbReference>
<proteinExistence type="predicted"/>
<evidence type="ECO:0000313" key="1">
    <source>
        <dbReference type="EMBL" id="KAL2102451.1"/>
    </source>
</evidence>
<dbReference type="Proteomes" id="UP001591681">
    <property type="component" value="Unassembled WGS sequence"/>
</dbReference>
<evidence type="ECO:0008006" key="3">
    <source>
        <dbReference type="Google" id="ProtNLM"/>
    </source>
</evidence>
<dbReference type="PANTHER" id="PTHR14907:SF4">
    <property type="entry name" value="SUPPRESSOR APC DOMAIN-CONTAINING PROTEIN 1"/>
    <property type="match status" value="1"/>
</dbReference>
<dbReference type="EMBL" id="JBHFQA010000002">
    <property type="protein sequence ID" value="KAL2102451.1"/>
    <property type="molecule type" value="Genomic_DNA"/>
</dbReference>
<dbReference type="PANTHER" id="PTHR14907">
    <property type="entry name" value="FI14130P"/>
    <property type="match status" value="1"/>
</dbReference>
<evidence type="ECO:0000313" key="2">
    <source>
        <dbReference type="Proteomes" id="UP001591681"/>
    </source>
</evidence>
<sequence>MACGAAYTVVILPLHNSLHSQQALHFFLWLRELKALEQEKDSLWLGLHSLDRTRLWYQQRLQDNLSRSTSLGHNMCQEREFSSCMLRCQIQRVNGILGNLMCDACAWISPSLSEPSNSDLEQRWQHCTLTQTVSQQNLHISSLQLERDKLECQCT</sequence>
<reference evidence="1 2" key="1">
    <citation type="submission" date="2024-09" db="EMBL/GenBank/DDBJ databases">
        <title>A chromosome-level genome assembly of Gray's grenadier anchovy, Coilia grayii.</title>
        <authorList>
            <person name="Fu Z."/>
        </authorList>
    </citation>
    <scope>NUCLEOTIDE SEQUENCE [LARGE SCALE GENOMIC DNA]</scope>
    <source>
        <strain evidence="1">G4</strain>
        <tissue evidence="1">Muscle</tissue>
    </source>
</reference>
<name>A0ABD1KU30_9TELE</name>
<comment type="caution">
    <text evidence="1">The sequence shown here is derived from an EMBL/GenBank/DDBJ whole genome shotgun (WGS) entry which is preliminary data.</text>
</comment>
<organism evidence="1 2">
    <name type="scientific">Coilia grayii</name>
    <name type="common">Gray's grenadier anchovy</name>
    <dbReference type="NCBI Taxonomy" id="363190"/>
    <lineage>
        <taxon>Eukaryota</taxon>
        <taxon>Metazoa</taxon>
        <taxon>Chordata</taxon>
        <taxon>Craniata</taxon>
        <taxon>Vertebrata</taxon>
        <taxon>Euteleostomi</taxon>
        <taxon>Actinopterygii</taxon>
        <taxon>Neopterygii</taxon>
        <taxon>Teleostei</taxon>
        <taxon>Clupei</taxon>
        <taxon>Clupeiformes</taxon>
        <taxon>Clupeoidei</taxon>
        <taxon>Engraulidae</taxon>
        <taxon>Coilinae</taxon>
        <taxon>Coilia</taxon>
    </lineage>
</organism>
<protein>
    <recommendedName>
        <fullName evidence="3">Suppressor APC domain-containing protein 1</fullName>
    </recommendedName>
</protein>
<dbReference type="Pfam" id="PF11414">
    <property type="entry name" value="Suppressor_APC"/>
    <property type="match status" value="1"/>
</dbReference>
<keyword evidence="2" id="KW-1185">Reference proteome</keyword>
<dbReference type="AlphaFoldDB" id="A0ABD1KU30"/>
<accession>A0ABD1KU30</accession>